<keyword evidence="1 2" id="KW-0238">DNA-binding</keyword>
<dbReference type="InterPro" id="IPR023772">
    <property type="entry name" value="DNA-bd_HTH_TetR-type_CS"/>
</dbReference>
<dbReference type="PANTHER" id="PTHR43479">
    <property type="entry name" value="ACREF/ENVCD OPERON REPRESSOR-RELATED"/>
    <property type="match status" value="1"/>
</dbReference>
<dbReference type="Gene3D" id="1.10.357.10">
    <property type="entry name" value="Tetracycline Repressor, domain 2"/>
    <property type="match status" value="1"/>
</dbReference>
<dbReference type="Proteomes" id="UP001597079">
    <property type="component" value="Unassembled WGS sequence"/>
</dbReference>
<dbReference type="InterPro" id="IPR009057">
    <property type="entry name" value="Homeodomain-like_sf"/>
</dbReference>
<keyword evidence="5" id="KW-1185">Reference proteome</keyword>
<accession>A0ABW4JB22</accession>
<dbReference type="EMBL" id="JBHUCX010000008">
    <property type="protein sequence ID" value="MFD1673542.1"/>
    <property type="molecule type" value="Genomic_DNA"/>
</dbReference>
<dbReference type="PROSITE" id="PS01081">
    <property type="entry name" value="HTH_TETR_1"/>
    <property type="match status" value="1"/>
</dbReference>
<dbReference type="SUPFAM" id="SSF48498">
    <property type="entry name" value="Tetracyclin repressor-like, C-terminal domain"/>
    <property type="match status" value="1"/>
</dbReference>
<dbReference type="PRINTS" id="PR00455">
    <property type="entry name" value="HTHTETR"/>
</dbReference>
<dbReference type="SUPFAM" id="SSF46689">
    <property type="entry name" value="Homeodomain-like"/>
    <property type="match status" value="1"/>
</dbReference>
<dbReference type="InterPro" id="IPR050624">
    <property type="entry name" value="HTH-type_Tx_Regulator"/>
</dbReference>
<dbReference type="PANTHER" id="PTHR43479:SF11">
    <property type="entry name" value="ACREF_ENVCD OPERON REPRESSOR-RELATED"/>
    <property type="match status" value="1"/>
</dbReference>
<evidence type="ECO:0000256" key="1">
    <source>
        <dbReference type="ARBA" id="ARBA00023125"/>
    </source>
</evidence>
<evidence type="ECO:0000313" key="5">
    <source>
        <dbReference type="Proteomes" id="UP001597079"/>
    </source>
</evidence>
<reference evidence="5" key="1">
    <citation type="journal article" date="2019" name="Int. J. Syst. Evol. Microbiol.">
        <title>The Global Catalogue of Microorganisms (GCM) 10K type strain sequencing project: providing services to taxonomists for standard genome sequencing and annotation.</title>
        <authorList>
            <consortium name="The Broad Institute Genomics Platform"/>
            <consortium name="The Broad Institute Genome Sequencing Center for Infectious Disease"/>
            <person name="Wu L."/>
            <person name="Ma J."/>
        </authorList>
    </citation>
    <scope>NUCLEOTIDE SEQUENCE [LARGE SCALE GENOMIC DNA]</scope>
    <source>
        <strain evidence="5">CGMCC 1.12286</strain>
    </source>
</reference>
<dbReference type="Pfam" id="PF00440">
    <property type="entry name" value="TetR_N"/>
    <property type="match status" value="1"/>
</dbReference>
<evidence type="ECO:0000256" key="2">
    <source>
        <dbReference type="PROSITE-ProRule" id="PRU00335"/>
    </source>
</evidence>
<dbReference type="InterPro" id="IPR001647">
    <property type="entry name" value="HTH_TetR"/>
</dbReference>
<name>A0ABW4JB22_9BACL</name>
<evidence type="ECO:0000259" key="3">
    <source>
        <dbReference type="PROSITE" id="PS50977"/>
    </source>
</evidence>
<comment type="caution">
    <text evidence="4">The sequence shown here is derived from an EMBL/GenBank/DDBJ whole genome shotgun (WGS) entry which is preliminary data.</text>
</comment>
<dbReference type="RefSeq" id="WP_377940976.1">
    <property type="nucleotide sequence ID" value="NZ_JBHUCX010000008.1"/>
</dbReference>
<evidence type="ECO:0000313" key="4">
    <source>
        <dbReference type="EMBL" id="MFD1673542.1"/>
    </source>
</evidence>
<feature type="domain" description="HTH tetR-type" evidence="3">
    <location>
        <begin position="1"/>
        <end position="61"/>
    </location>
</feature>
<feature type="DNA-binding region" description="H-T-H motif" evidence="2">
    <location>
        <begin position="24"/>
        <end position="43"/>
    </location>
</feature>
<dbReference type="InterPro" id="IPR036271">
    <property type="entry name" value="Tet_transcr_reg_TetR-rel_C_sf"/>
</dbReference>
<gene>
    <name evidence="4" type="ORF">ACFSB2_02290</name>
</gene>
<organism evidence="4 5">
    <name type="scientific">Alicyclobacillus fodiniaquatilis</name>
    <dbReference type="NCBI Taxonomy" id="1661150"/>
    <lineage>
        <taxon>Bacteria</taxon>
        <taxon>Bacillati</taxon>
        <taxon>Bacillota</taxon>
        <taxon>Bacilli</taxon>
        <taxon>Bacillales</taxon>
        <taxon>Alicyclobacillaceae</taxon>
        <taxon>Alicyclobacillus</taxon>
    </lineage>
</organism>
<dbReference type="Gene3D" id="1.10.10.60">
    <property type="entry name" value="Homeodomain-like"/>
    <property type="match status" value="1"/>
</dbReference>
<protein>
    <submittedName>
        <fullName evidence="4">TetR/AcrR family transcriptional regulator</fullName>
    </submittedName>
</protein>
<proteinExistence type="predicted"/>
<sequence length="190" mass="21394">MDLEERVVEAAAVSFQQFGYKGTTMEQVARIANVGKGTIYTFFPSKEALYSHILGKLIEEMKQLADATIVPGDPFFTNLERVLRNLLHFRTEHALFVKLAQEARQIGTPTVQKGLAQIEGAIVGYIQRQLQQGIEQQNIVSCPTELVAFLLFRTYTAMVVDWTAHHEPLSDEALMQVFHQVFAHGLEQST</sequence>
<dbReference type="PROSITE" id="PS50977">
    <property type="entry name" value="HTH_TETR_2"/>
    <property type="match status" value="1"/>
</dbReference>